<comment type="similarity">
    <text evidence="1 5">Belongs to the peptidase S8 family.</text>
</comment>
<evidence type="ECO:0000259" key="7">
    <source>
        <dbReference type="Pfam" id="PF00082"/>
    </source>
</evidence>
<dbReference type="InterPro" id="IPR036852">
    <property type="entry name" value="Peptidase_S8/S53_dom_sf"/>
</dbReference>
<dbReference type="PRINTS" id="PR00723">
    <property type="entry name" value="SUBTILISIN"/>
</dbReference>
<keyword evidence="9" id="KW-1185">Reference proteome</keyword>
<name>A0ABQ5SLK3_9CHLO</name>
<sequence>MKTTIRTTRHVFWAAATIAMVLLFGSFVSQAVITPCEEGSGTCTLAASSSSPDAPPEYEGFLIRPANNSAAAAGAAGEDSHLQMLSDLGYSTQDIPVVGIDGWILVDPSKVDPEARHGGLAALGTPESTEQILQDFKSRGYDAEPNYVMTAQVVPNDALYSSIAANMRQINAESAWDISKGSKSVKVCVIDNSIQFNHPDLAGNVITVYDATSKQSNKEAGAPAENDMHGHGTHCAGTIGAVGNNGIFVAGVSWRVSILGCKFMNNAGRGTTATAILCINWCRQQGAKITSNSWGSPSPATKALKAAIRASQDAGHLFIAAAGNNGINIDVNDYSPAGINLPAIIAVGAVDSSDKLAPFSNRGKKTVHLFAPGVKIISTYPTNSSKSLDGTSMATPHVSGAAALLWSYWPSATAAQIKEALLKGVDVVHGAALSQTGGRLNLRNSLQFLQNNFPLLDVLQDLHGASSCPMMPEGYTFRAQQDILGSDIYCAALGNKTLKDLSSLCSATAGCTALNLWSAPGGPWHYCLKSEFPTTTFADLSKGFMPNRCQGIYVRSCGSEPCGYAFRAQHDILGNNIYCEALGARTTSDLASLCSSTTGCTGFNTWSDPNGKWQFCLKNALHYRHFTNLSTGSMANRCQGIYILGLQNGKG</sequence>
<dbReference type="PROSITE" id="PS00137">
    <property type="entry name" value="SUBTILASE_HIS"/>
    <property type="match status" value="1"/>
</dbReference>
<evidence type="ECO:0000313" key="9">
    <source>
        <dbReference type="Proteomes" id="UP001165090"/>
    </source>
</evidence>
<dbReference type="InterPro" id="IPR022398">
    <property type="entry name" value="Peptidase_S8_His-AS"/>
</dbReference>
<organism evidence="8 9">
    <name type="scientific">Volvox africanus</name>
    <dbReference type="NCBI Taxonomy" id="51714"/>
    <lineage>
        <taxon>Eukaryota</taxon>
        <taxon>Viridiplantae</taxon>
        <taxon>Chlorophyta</taxon>
        <taxon>core chlorophytes</taxon>
        <taxon>Chlorophyceae</taxon>
        <taxon>CS clade</taxon>
        <taxon>Chlamydomonadales</taxon>
        <taxon>Volvocaceae</taxon>
        <taxon>Volvox</taxon>
    </lineage>
</organism>
<dbReference type="PANTHER" id="PTHR43806">
    <property type="entry name" value="PEPTIDASE S8"/>
    <property type="match status" value="1"/>
</dbReference>
<comment type="caution">
    <text evidence="8">The sequence shown here is derived from an EMBL/GenBank/DDBJ whole genome shotgun (WGS) entry which is preliminary data.</text>
</comment>
<evidence type="ECO:0000256" key="3">
    <source>
        <dbReference type="ARBA" id="ARBA00022801"/>
    </source>
</evidence>
<protein>
    <recommendedName>
        <fullName evidence="7">Peptidase S8/S53 domain-containing protein</fullName>
    </recommendedName>
</protein>
<dbReference type="Proteomes" id="UP001165090">
    <property type="component" value="Unassembled WGS sequence"/>
</dbReference>
<reference evidence="8 9" key="1">
    <citation type="journal article" date="2023" name="IScience">
        <title>Expanded male sex-determining region conserved during the evolution of homothallism in the green alga Volvox.</title>
        <authorList>
            <person name="Yamamoto K."/>
            <person name="Matsuzaki R."/>
            <person name="Mahakham W."/>
            <person name="Heman W."/>
            <person name="Sekimoto H."/>
            <person name="Kawachi M."/>
            <person name="Minakuchi Y."/>
            <person name="Toyoda A."/>
            <person name="Nozaki H."/>
        </authorList>
    </citation>
    <scope>NUCLEOTIDE SEQUENCE [LARGE SCALE GENOMIC DNA]</scope>
    <source>
        <strain evidence="8 9">NIES-4468</strain>
    </source>
</reference>
<dbReference type="SUPFAM" id="SSF52743">
    <property type="entry name" value="Subtilisin-like"/>
    <property type="match status" value="1"/>
</dbReference>
<dbReference type="InterPro" id="IPR034204">
    <property type="entry name" value="PfSUB1-like_cat_dom"/>
</dbReference>
<dbReference type="PROSITE" id="PS00138">
    <property type="entry name" value="SUBTILASE_SER"/>
    <property type="match status" value="1"/>
</dbReference>
<evidence type="ECO:0000256" key="2">
    <source>
        <dbReference type="ARBA" id="ARBA00022670"/>
    </source>
</evidence>
<evidence type="ECO:0000256" key="4">
    <source>
        <dbReference type="ARBA" id="ARBA00022825"/>
    </source>
</evidence>
<dbReference type="InterPro" id="IPR015500">
    <property type="entry name" value="Peptidase_S8_subtilisin-rel"/>
</dbReference>
<feature type="active site" description="Charge relay system" evidence="5">
    <location>
        <position position="231"/>
    </location>
</feature>
<dbReference type="Pfam" id="PF00082">
    <property type="entry name" value="Peptidase_S8"/>
    <property type="match status" value="1"/>
</dbReference>
<proteinExistence type="inferred from homology"/>
<feature type="active site" description="Charge relay system" evidence="5">
    <location>
        <position position="191"/>
    </location>
</feature>
<feature type="chain" id="PRO_5046929183" description="Peptidase S8/S53 domain-containing protein" evidence="6">
    <location>
        <begin position="32"/>
        <end position="651"/>
    </location>
</feature>
<keyword evidence="2 5" id="KW-0645">Protease</keyword>
<evidence type="ECO:0000256" key="1">
    <source>
        <dbReference type="ARBA" id="ARBA00011073"/>
    </source>
</evidence>
<feature type="domain" description="Peptidase S8/S53" evidence="7">
    <location>
        <begin position="183"/>
        <end position="424"/>
    </location>
</feature>
<dbReference type="EMBL" id="BSDZ01000094">
    <property type="protein sequence ID" value="GLI70294.1"/>
    <property type="molecule type" value="Genomic_DNA"/>
</dbReference>
<gene>
    <name evidence="8" type="ORF">VaNZ11_015236</name>
</gene>
<feature type="active site" description="Charge relay system" evidence="5">
    <location>
        <position position="392"/>
    </location>
</feature>
<dbReference type="InterPro" id="IPR000209">
    <property type="entry name" value="Peptidase_S8/S53_dom"/>
</dbReference>
<evidence type="ECO:0000256" key="5">
    <source>
        <dbReference type="PROSITE-ProRule" id="PRU01240"/>
    </source>
</evidence>
<evidence type="ECO:0000313" key="8">
    <source>
        <dbReference type="EMBL" id="GLI70294.1"/>
    </source>
</evidence>
<keyword evidence="6" id="KW-0732">Signal</keyword>
<dbReference type="PROSITE" id="PS51892">
    <property type="entry name" value="SUBTILASE"/>
    <property type="match status" value="1"/>
</dbReference>
<feature type="signal peptide" evidence="6">
    <location>
        <begin position="1"/>
        <end position="31"/>
    </location>
</feature>
<keyword evidence="3 5" id="KW-0378">Hydrolase</keyword>
<dbReference type="PANTHER" id="PTHR43806:SF11">
    <property type="entry name" value="CEREVISIN-RELATED"/>
    <property type="match status" value="1"/>
</dbReference>
<evidence type="ECO:0000256" key="6">
    <source>
        <dbReference type="SAM" id="SignalP"/>
    </source>
</evidence>
<dbReference type="Gene3D" id="3.40.50.200">
    <property type="entry name" value="Peptidase S8/S53 domain"/>
    <property type="match status" value="1"/>
</dbReference>
<dbReference type="CDD" id="cd07473">
    <property type="entry name" value="Peptidases_S8_Subtilisin_like"/>
    <property type="match status" value="1"/>
</dbReference>
<dbReference type="InterPro" id="IPR050131">
    <property type="entry name" value="Peptidase_S8_subtilisin-like"/>
</dbReference>
<keyword evidence="4 5" id="KW-0720">Serine protease</keyword>
<accession>A0ABQ5SLK3</accession>
<dbReference type="InterPro" id="IPR023828">
    <property type="entry name" value="Peptidase_S8_Ser-AS"/>
</dbReference>